<gene>
    <name evidence="2" type="ORF">BP01DRAFT_137754</name>
</gene>
<evidence type="ECO:0000313" key="2">
    <source>
        <dbReference type="EMBL" id="PYH42168.1"/>
    </source>
</evidence>
<dbReference type="GeneID" id="37071764"/>
<proteinExistence type="predicted"/>
<reference evidence="2 3" key="1">
    <citation type="submission" date="2016-12" db="EMBL/GenBank/DDBJ databases">
        <title>The genomes of Aspergillus section Nigri reveals drivers in fungal speciation.</title>
        <authorList>
            <consortium name="DOE Joint Genome Institute"/>
            <person name="Vesth T.C."/>
            <person name="Nybo J."/>
            <person name="Theobald S."/>
            <person name="Brandl J."/>
            <person name="Frisvad J.C."/>
            <person name="Nielsen K.F."/>
            <person name="Lyhne E.K."/>
            <person name="Kogle M.E."/>
            <person name="Kuo A."/>
            <person name="Riley R."/>
            <person name="Clum A."/>
            <person name="Nolan M."/>
            <person name="Lipzen A."/>
            <person name="Salamov A."/>
            <person name="Henrissat B."/>
            <person name="Wiebenga A."/>
            <person name="De Vries R.P."/>
            <person name="Grigoriev I.V."/>
            <person name="Mortensen U.H."/>
            <person name="Andersen M.R."/>
            <person name="Baker S.E."/>
        </authorList>
    </citation>
    <scope>NUCLEOTIDE SEQUENCE [LARGE SCALE GENOMIC DNA]</scope>
    <source>
        <strain evidence="2 3">JOP 1030-1</strain>
    </source>
</reference>
<name>A0A318ZPX0_9EURO</name>
<dbReference type="AlphaFoldDB" id="A0A318ZPX0"/>
<dbReference type="RefSeq" id="XP_025428150.1">
    <property type="nucleotide sequence ID" value="XM_025570536.1"/>
</dbReference>
<dbReference type="Proteomes" id="UP000248349">
    <property type="component" value="Unassembled WGS sequence"/>
</dbReference>
<feature type="region of interest" description="Disordered" evidence="1">
    <location>
        <begin position="64"/>
        <end position="95"/>
    </location>
</feature>
<dbReference type="OrthoDB" id="5377213at2759"/>
<evidence type="ECO:0000256" key="1">
    <source>
        <dbReference type="SAM" id="MobiDB-lite"/>
    </source>
</evidence>
<organism evidence="2 3">
    <name type="scientific">Aspergillus saccharolyticus JOP 1030-1</name>
    <dbReference type="NCBI Taxonomy" id="1450539"/>
    <lineage>
        <taxon>Eukaryota</taxon>
        <taxon>Fungi</taxon>
        <taxon>Dikarya</taxon>
        <taxon>Ascomycota</taxon>
        <taxon>Pezizomycotina</taxon>
        <taxon>Eurotiomycetes</taxon>
        <taxon>Eurotiomycetidae</taxon>
        <taxon>Eurotiales</taxon>
        <taxon>Aspergillaceae</taxon>
        <taxon>Aspergillus</taxon>
        <taxon>Aspergillus subgen. Circumdati</taxon>
    </lineage>
</organism>
<accession>A0A318ZPX0</accession>
<sequence length="273" mass="30403">MPLLTKASRVSSLTASDPPRTNVMVANFGMSTCGDSRENLYACRKYPTHVPYAPPQIQSFESSISGSVDSLNEGPTDSESLSQPGPEFSPLSMHASSKQALQLSLHVQDGSVTKSPALSQTNIAGRTSFGYSRENGSTLETTSPVSRSSLDFVFRSKTRSSMDPIARAATVQAARQAFEEKEAAKTCRIEAQQIKAEKRQIRQKERHWRTAIDPQNMEAISYEKPASETMQPSELPGSHSKGWKSQSKNTWVLFLTWFRTRVFKLQRRIRRIA</sequence>
<evidence type="ECO:0000313" key="3">
    <source>
        <dbReference type="Proteomes" id="UP000248349"/>
    </source>
</evidence>
<dbReference type="EMBL" id="KZ821254">
    <property type="protein sequence ID" value="PYH42168.1"/>
    <property type="molecule type" value="Genomic_DNA"/>
</dbReference>
<protein>
    <submittedName>
        <fullName evidence="2">Uncharacterized protein</fullName>
    </submittedName>
</protein>
<keyword evidence="3" id="KW-1185">Reference proteome</keyword>
<feature type="compositionally biased region" description="Polar residues" evidence="1">
    <location>
        <begin position="64"/>
        <end position="83"/>
    </location>
</feature>